<feature type="domain" description="Rhamnogalacturonase A/B/Epimerase-like pectate lyase" evidence="3">
    <location>
        <begin position="442"/>
        <end position="511"/>
    </location>
</feature>
<protein>
    <recommendedName>
        <fullName evidence="3">Rhamnogalacturonase A/B/Epimerase-like pectate lyase domain-containing protein</fullName>
    </recommendedName>
</protein>
<dbReference type="CDD" id="cd23668">
    <property type="entry name" value="GH55_beta13glucanase-like"/>
    <property type="match status" value="1"/>
</dbReference>
<name>A0A1V6V1X2_9EURO</name>
<dbReference type="InterPro" id="IPR012334">
    <property type="entry name" value="Pectin_lyas_fold"/>
</dbReference>
<keyword evidence="2" id="KW-0732">Signal</keyword>
<comment type="caution">
    <text evidence="4">The sequence shown here is derived from an EMBL/GenBank/DDBJ whole genome shotgun (WGS) entry which is preliminary data.</text>
</comment>
<dbReference type="FunFam" id="2.160.20.10:FF:000023">
    <property type="entry name" value="Exo-beta-1,3-glucanase Exg0"/>
    <property type="match status" value="1"/>
</dbReference>
<dbReference type="Proteomes" id="UP000191500">
    <property type="component" value="Unassembled WGS sequence"/>
</dbReference>
<dbReference type="PANTHER" id="PTHR33928">
    <property type="entry name" value="POLYGALACTURONASE QRT3"/>
    <property type="match status" value="1"/>
</dbReference>
<reference evidence="5" key="1">
    <citation type="journal article" date="2017" name="Nat. Microbiol.">
        <title>Global analysis of biosynthetic gene clusters reveals vast potential of secondary metabolite production in Penicillium species.</title>
        <authorList>
            <person name="Nielsen J.C."/>
            <person name="Grijseels S."/>
            <person name="Prigent S."/>
            <person name="Ji B."/>
            <person name="Dainat J."/>
            <person name="Nielsen K.F."/>
            <person name="Frisvad J.C."/>
            <person name="Workman M."/>
            <person name="Nielsen J."/>
        </authorList>
    </citation>
    <scope>NUCLEOTIDE SEQUENCE [LARGE SCALE GENOMIC DNA]</scope>
    <source>
        <strain evidence="5">IBT 31321</strain>
    </source>
</reference>
<sequence length="915" mass="97563">MVRLNIFALVPFALGATAAVLDIPSVDAAVSAALKDYGNYEAYSGPQKKPPPQANVSKLKQTKVALDDSSYWLESISHQGVSAFGASGYQVFRNVKDFGAKGDGVTDDTAAINAAISSGNRCGQGCPSDTTTPALVYFPPGTYKISYPIFDYYYTQIIGDPNDMPVIKGSSGFQGGYLIDADPYFSADLNWASTVVFFRSIRNIVLDLRDIPSGNTVSGIHWPTAQATSLENMIFEMSSASGTKHQGLFIESGSAGYLGDLVFNGGNIGAALGNQQFTTRNLTFNNAVTAISHYWDWGWTYKNININNCQVGIDITSGGHDQQSVSSITLLDSSITNTPVGIVTSRDSSSQPATAGSIILENVSTQNVPVIVQGPNQQTVLAGPNLHVDAWGQGHRYTPNGPTVFQDTFSPNNRPASLVQGNQFYERSKPQYKSATASSFSSTRSGGAKGDGKTDDTAALQKVINDAASSGKIVFFDAGSYLVTKTLKIPANSKIVGEAYPVILSSGSFFNDIANPKPVVMVGASGDSGQVEWSDMIVSTQGAQAGAIAIEWNLASTSDSPSGMWDVHVRIGGFAGSQLQAAQCLATPGTAVTPETVNKNCIAAFMLMHITSSASGLYMENNWLWVADHDLDGNGQITIYSGRGLNIESTQGNIWLSGTSVEHNVLYQYQLASTKNIYMGQIQTESAYYQPNPQATTPFPVVPSLHDPNFADYCSGKGEYCSEGWGLRVLDSTDIFVYGAGLYSFFDNNDASCSAQDSGRSCQNSIFSIEGSSSISVYNLNTVGSDSMVDIDGTSVAKQVDNANVFNENIALFRKIAAEKPQLVVQHIWLSNIVKQGGIKQLLRGQVGKEGAANESSQKKQPGLDPFTALYPSEIVGNTGEVRDSGSTGLLILRECCFNLFLAHSAIFAALTSLV</sequence>
<dbReference type="AlphaFoldDB" id="A0A1V6V1X2"/>
<keyword evidence="5" id="KW-1185">Reference proteome</keyword>
<evidence type="ECO:0000313" key="5">
    <source>
        <dbReference type="Proteomes" id="UP000191500"/>
    </source>
</evidence>
<dbReference type="EMBL" id="MDDG01000002">
    <property type="protein sequence ID" value="OQE44479.1"/>
    <property type="molecule type" value="Genomic_DNA"/>
</dbReference>
<dbReference type="STRING" id="36646.A0A1V6V1X2"/>
<dbReference type="Gene3D" id="2.160.20.10">
    <property type="entry name" value="Single-stranded right-handed beta-helix, Pectin lyase-like"/>
    <property type="match status" value="2"/>
</dbReference>
<feature type="compositionally biased region" description="Low complexity" evidence="1">
    <location>
        <begin position="434"/>
        <end position="446"/>
    </location>
</feature>
<dbReference type="InterPro" id="IPR024535">
    <property type="entry name" value="RHGA/B-epi-like_pectate_lyase"/>
</dbReference>
<gene>
    <name evidence="4" type="ORF">PENCOP_c002G06905</name>
</gene>
<evidence type="ECO:0000313" key="4">
    <source>
        <dbReference type="EMBL" id="OQE44479.1"/>
    </source>
</evidence>
<dbReference type="InterPro" id="IPR039279">
    <property type="entry name" value="QRT3-like"/>
</dbReference>
<evidence type="ECO:0000256" key="1">
    <source>
        <dbReference type="SAM" id="MobiDB-lite"/>
    </source>
</evidence>
<dbReference type="Pfam" id="PF12708">
    <property type="entry name" value="Pect-lyase_RHGA_epim"/>
    <property type="match status" value="2"/>
</dbReference>
<feature type="chain" id="PRO_5012935329" description="Rhamnogalacturonase A/B/Epimerase-like pectate lyase domain-containing protein" evidence="2">
    <location>
        <begin position="29"/>
        <end position="915"/>
    </location>
</feature>
<evidence type="ECO:0000259" key="3">
    <source>
        <dbReference type="Pfam" id="PF12708"/>
    </source>
</evidence>
<accession>A0A1V6V1X2</accession>
<organism evidence="4 5">
    <name type="scientific">Penicillium coprophilum</name>
    <dbReference type="NCBI Taxonomy" id="36646"/>
    <lineage>
        <taxon>Eukaryota</taxon>
        <taxon>Fungi</taxon>
        <taxon>Dikarya</taxon>
        <taxon>Ascomycota</taxon>
        <taxon>Pezizomycotina</taxon>
        <taxon>Eurotiomycetes</taxon>
        <taxon>Eurotiomycetidae</taxon>
        <taxon>Eurotiales</taxon>
        <taxon>Aspergillaceae</taxon>
        <taxon>Penicillium</taxon>
    </lineage>
</organism>
<dbReference type="SUPFAM" id="SSF51126">
    <property type="entry name" value="Pectin lyase-like"/>
    <property type="match status" value="2"/>
</dbReference>
<feature type="signal peptide" evidence="2">
    <location>
        <begin position="1"/>
        <end position="28"/>
    </location>
</feature>
<dbReference type="PANTHER" id="PTHR33928:SF2">
    <property type="entry name" value="PECTATE LYASE SUPERFAMILY PROTEIN DOMAIN-CONTAINING PROTEIN-RELATED"/>
    <property type="match status" value="1"/>
</dbReference>
<feature type="domain" description="Rhamnogalacturonase A/B/Epimerase-like pectate lyase" evidence="3">
    <location>
        <begin position="92"/>
        <end position="314"/>
    </location>
</feature>
<dbReference type="FunFam" id="2.160.20.10:FF:000026">
    <property type="entry name" value="Exo-beta-1,3-glucanase Exg0"/>
    <property type="match status" value="1"/>
</dbReference>
<dbReference type="GO" id="GO:0004650">
    <property type="term" value="F:polygalacturonase activity"/>
    <property type="evidence" value="ECO:0007669"/>
    <property type="project" value="InterPro"/>
</dbReference>
<proteinExistence type="predicted"/>
<feature type="region of interest" description="Disordered" evidence="1">
    <location>
        <begin position="431"/>
        <end position="455"/>
    </location>
</feature>
<dbReference type="InterPro" id="IPR011050">
    <property type="entry name" value="Pectin_lyase_fold/virulence"/>
</dbReference>
<evidence type="ECO:0000256" key="2">
    <source>
        <dbReference type="SAM" id="SignalP"/>
    </source>
</evidence>